<feature type="transmembrane region" description="Helical" evidence="8">
    <location>
        <begin position="230"/>
        <end position="256"/>
    </location>
</feature>
<feature type="transmembrane region" description="Helical" evidence="8">
    <location>
        <begin position="111"/>
        <end position="131"/>
    </location>
</feature>
<protein>
    <submittedName>
        <fullName evidence="9">Iron complex transport system permease protein</fullName>
    </submittedName>
</protein>
<feature type="transmembrane region" description="Helical" evidence="8">
    <location>
        <begin position="143"/>
        <end position="164"/>
    </location>
</feature>
<evidence type="ECO:0000256" key="4">
    <source>
        <dbReference type="ARBA" id="ARBA00022475"/>
    </source>
</evidence>
<feature type="transmembrane region" description="Helical" evidence="8">
    <location>
        <begin position="87"/>
        <end position="105"/>
    </location>
</feature>
<dbReference type="EMBL" id="JACHHZ010000006">
    <property type="protein sequence ID" value="MBB6095663.1"/>
    <property type="molecule type" value="Genomic_DNA"/>
</dbReference>
<evidence type="ECO:0000313" key="9">
    <source>
        <dbReference type="EMBL" id="MBB6095663.1"/>
    </source>
</evidence>
<keyword evidence="3" id="KW-0813">Transport</keyword>
<proteinExistence type="inferred from homology"/>
<dbReference type="InterPro" id="IPR037294">
    <property type="entry name" value="ABC_BtuC-like"/>
</dbReference>
<name>A0A841HSB6_9GAMM</name>
<dbReference type="CDD" id="cd06550">
    <property type="entry name" value="TM_ABC_iron-siderophores_like"/>
    <property type="match status" value="1"/>
</dbReference>
<sequence>MPTRITTTYCLLLIAALGAFALSLANGSVGLSPGQLWHGLMGEDSLARAVVLELRLPRTLTAFAAGGLLAIAGVLMQVLLRNPLADPFVMGISGGAAVAALSAMLVGLTGLLVDVSATLGALATTLIVFALARGEGGWTPTRLLLTGIVMAAGAGAVVSVLLAMGNDTELRGMLFWLMGDLSTSSNPWPLLVLFAIAVVVLFPLARHLNVLSRGELQAQMLGAPVRAMRIAIFIASSILTAATVTSAGTIGFVGLVTPHLVRLMLGADHRLVLPAAALLGGTLVMIADLCARTLFAPRQLPVGALTAIAGVPLFLILMRRGKTVP</sequence>
<dbReference type="Proteomes" id="UP000588068">
    <property type="component" value="Unassembled WGS sequence"/>
</dbReference>
<keyword evidence="10" id="KW-1185">Reference proteome</keyword>
<comment type="subcellular location">
    <subcellularLocation>
        <location evidence="1">Cell membrane</location>
        <topology evidence="1">Multi-pass membrane protein</topology>
    </subcellularLocation>
</comment>
<evidence type="ECO:0000256" key="5">
    <source>
        <dbReference type="ARBA" id="ARBA00022692"/>
    </source>
</evidence>
<dbReference type="FunFam" id="1.10.3470.10:FF:000001">
    <property type="entry name" value="Vitamin B12 ABC transporter permease BtuC"/>
    <property type="match status" value="1"/>
</dbReference>
<keyword evidence="6 8" id="KW-1133">Transmembrane helix</keyword>
<evidence type="ECO:0000256" key="1">
    <source>
        <dbReference type="ARBA" id="ARBA00004651"/>
    </source>
</evidence>
<evidence type="ECO:0000313" key="10">
    <source>
        <dbReference type="Proteomes" id="UP000588068"/>
    </source>
</evidence>
<comment type="similarity">
    <text evidence="2">Belongs to the binding-protein-dependent transport system permease family. FecCD subfamily.</text>
</comment>
<feature type="transmembrane region" description="Helical" evidence="8">
    <location>
        <begin position="271"/>
        <end position="291"/>
    </location>
</feature>
<evidence type="ECO:0000256" key="6">
    <source>
        <dbReference type="ARBA" id="ARBA00022989"/>
    </source>
</evidence>
<dbReference type="PANTHER" id="PTHR30472:SF25">
    <property type="entry name" value="ABC TRANSPORTER PERMEASE PROTEIN MJ0876-RELATED"/>
    <property type="match status" value="1"/>
</dbReference>
<dbReference type="Gene3D" id="1.10.3470.10">
    <property type="entry name" value="ABC transporter involved in vitamin B12 uptake, BtuC"/>
    <property type="match status" value="1"/>
</dbReference>
<evidence type="ECO:0000256" key="7">
    <source>
        <dbReference type="ARBA" id="ARBA00023136"/>
    </source>
</evidence>
<dbReference type="GO" id="GO:0022857">
    <property type="term" value="F:transmembrane transporter activity"/>
    <property type="evidence" value="ECO:0007669"/>
    <property type="project" value="InterPro"/>
</dbReference>
<feature type="transmembrane region" description="Helical" evidence="8">
    <location>
        <begin position="188"/>
        <end position="209"/>
    </location>
</feature>
<evidence type="ECO:0000256" key="2">
    <source>
        <dbReference type="ARBA" id="ARBA00007935"/>
    </source>
</evidence>
<reference evidence="9 10" key="1">
    <citation type="submission" date="2020-08" db="EMBL/GenBank/DDBJ databases">
        <title>Genomic Encyclopedia of Type Strains, Phase IV (KMG-IV): sequencing the most valuable type-strain genomes for metagenomic binning, comparative biology and taxonomic classification.</title>
        <authorList>
            <person name="Goeker M."/>
        </authorList>
    </citation>
    <scope>NUCLEOTIDE SEQUENCE [LARGE SCALE GENOMIC DNA]</scope>
    <source>
        <strain evidence="9 10">DSM 26723</strain>
    </source>
</reference>
<gene>
    <name evidence="9" type="ORF">HNQ60_004554</name>
</gene>
<keyword evidence="7 8" id="KW-0472">Membrane</keyword>
<evidence type="ECO:0000256" key="8">
    <source>
        <dbReference type="SAM" id="Phobius"/>
    </source>
</evidence>
<accession>A0A841HSB6</accession>
<comment type="caution">
    <text evidence="9">The sequence shown here is derived from an EMBL/GenBank/DDBJ whole genome shotgun (WGS) entry which is preliminary data.</text>
</comment>
<dbReference type="Pfam" id="PF01032">
    <property type="entry name" value="FecCD"/>
    <property type="match status" value="1"/>
</dbReference>
<organism evidence="9 10">
    <name type="scientific">Povalibacter uvarum</name>
    <dbReference type="NCBI Taxonomy" id="732238"/>
    <lineage>
        <taxon>Bacteria</taxon>
        <taxon>Pseudomonadati</taxon>
        <taxon>Pseudomonadota</taxon>
        <taxon>Gammaproteobacteria</taxon>
        <taxon>Steroidobacterales</taxon>
        <taxon>Steroidobacteraceae</taxon>
        <taxon>Povalibacter</taxon>
    </lineage>
</organism>
<dbReference type="RefSeq" id="WP_221304401.1">
    <property type="nucleotide sequence ID" value="NZ_JACHHZ010000006.1"/>
</dbReference>
<dbReference type="GO" id="GO:0005886">
    <property type="term" value="C:plasma membrane"/>
    <property type="evidence" value="ECO:0007669"/>
    <property type="project" value="UniProtKB-SubCell"/>
</dbReference>
<dbReference type="InterPro" id="IPR000522">
    <property type="entry name" value="ABC_transptr_permease_BtuC"/>
</dbReference>
<feature type="transmembrane region" description="Helical" evidence="8">
    <location>
        <begin position="60"/>
        <end position="80"/>
    </location>
</feature>
<keyword evidence="5 8" id="KW-0812">Transmembrane</keyword>
<dbReference type="PANTHER" id="PTHR30472">
    <property type="entry name" value="FERRIC ENTEROBACTIN TRANSPORT SYSTEM PERMEASE PROTEIN"/>
    <property type="match status" value="1"/>
</dbReference>
<feature type="transmembrane region" description="Helical" evidence="8">
    <location>
        <begin position="300"/>
        <end position="318"/>
    </location>
</feature>
<keyword evidence="4" id="KW-1003">Cell membrane</keyword>
<dbReference type="AlphaFoldDB" id="A0A841HSB6"/>
<dbReference type="SUPFAM" id="SSF81345">
    <property type="entry name" value="ABC transporter involved in vitamin B12 uptake, BtuC"/>
    <property type="match status" value="1"/>
</dbReference>
<evidence type="ECO:0000256" key="3">
    <source>
        <dbReference type="ARBA" id="ARBA00022448"/>
    </source>
</evidence>